<evidence type="ECO:0000313" key="2">
    <source>
        <dbReference type="Proteomes" id="UP000031726"/>
    </source>
</evidence>
<evidence type="ECO:0000313" key="1">
    <source>
        <dbReference type="EMBL" id="AJD82849.1"/>
    </source>
</evidence>
<accession>A0A0B5A4F1</accession>
<keyword evidence="2" id="KW-1185">Reference proteome</keyword>
<dbReference type="Proteomes" id="UP000031726">
    <property type="component" value="Segment"/>
</dbReference>
<dbReference type="RefSeq" id="YP_009201750.1">
    <property type="nucleotide sequence ID" value="NC_028834.1"/>
</dbReference>
<dbReference type="EMBL" id="KP202970">
    <property type="protein sequence ID" value="AJD82849.1"/>
    <property type="molecule type" value="Genomic_DNA"/>
</dbReference>
<dbReference type="GeneID" id="26628922"/>
<proteinExistence type="predicted"/>
<dbReference type="KEGG" id="vg:26628922"/>
<gene>
    <name evidence="1" type="ORF">JWAP_00016</name>
</gene>
<protein>
    <recommendedName>
        <fullName evidence="3">Tail protein</fullName>
    </recommendedName>
</protein>
<organism evidence="1 2">
    <name type="scientific">Achromobacter phage 83-24</name>
    <dbReference type="NCBI Taxonomy" id="1589747"/>
    <lineage>
        <taxon>Viruses</taxon>
        <taxon>Duplodnaviria</taxon>
        <taxon>Heunggongvirae</taxon>
        <taxon>Uroviricota</taxon>
        <taxon>Caudoviricetes</taxon>
        <taxon>Steinhofvirus</taxon>
        <taxon>Steinhofvirus sv8324</taxon>
    </lineage>
</organism>
<name>A0A0B5A4F1_9CAUD</name>
<evidence type="ECO:0008006" key="3">
    <source>
        <dbReference type="Google" id="ProtNLM"/>
    </source>
</evidence>
<dbReference type="OrthoDB" id="32800at10239"/>
<sequence length="144" mass="16024">MTKNNPYAQFASDTNAEKEGIWINYDLFRVLLARAGGSNAAYLKAADRKHRAMRRQGSQGVIALQRLARELLVEACIKDWQVRSEDGTFLPNTIQLPDGTIAPFNKENVEAVIFAMPNLADALNAEANNEQLYLAEELQEEAGN</sequence>
<reference evidence="1 2" key="1">
    <citation type="submission" date="2014-11" db="EMBL/GenBank/DDBJ databases">
        <title>Characterization and genome comparisons of three Achromobacter phages of the Siphoviridae family.</title>
        <authorList>
            <person name="Dreiseikelmann B."/>
            <person name="Bunk B."/>
            <person name="Rohde M."/>
            <person name="Wittmann J."/>
        </authorList>
    </citation>
    <scope>NUCLEOTIDE SEQUENCE [LARGE SCALE GENOMIC DNA]</scope>
</reference>